<keyword evidence="6" id="KW-0496">Mitochondrion</keyword>
<dbReference type="GO" id="GO:0005840">
    <property type="term" value="C:ribosome"/>
    <property type="evidence" value="ECO:0007669"/>
    <property type="project" value="UniProtKB-KW"/>
</dbReference>
<keyword evidence="5" id="KW-0175">Coiled coil</keyword>
<evidence type="ECO:0000256" key="11">
    <source>
        <dbReference type="ARBA" id="ARBA00035184"/>
    </source>
</evidence>
<dbReference type="EMBL" id="BTRK01000005">
    <property type="protein sequence ID" value="GMR53565.1"/>
    <property type="molecule type" value="Genomic_DNA"/>
</dbReference>
<evidence type="ECO:0000256" key="3">
    <source>
        <dbReference type="ARBA" id="ARBA00005421"/>
    </source>
</evidence>
<reference evidence="15" key="1">
    <citation type="submission" date="2022-10" db="EMBL/GenBank/DDBJ databases">
        <title>Genome assembly of Pristionchus species.</title>
        <authorList>
            <person name="Yoshida K."/>
            <person name="Sommer R.J."/>
        </authorList>
    </citation>
    <scope>NUCLEOTIDE SEQUENCE [LARGE SCALE GENOMIC DNA]</scope>
    <source>
        <strain evidence="15">RS5460</strain>
    </source>
</reference>
<evidence type="ECO:0000256" key="2">
    <source>
        <dbReference type="ARBA" id="ARBA00004173"/>
    </source>
</evidence>
<proteinExistence type="inferred from homology"/>
<comment type="caution">
    <text evidence="14">The sequence shown here is derived from an EMBL/GenBank/DDBJ whole genome shotgun (WGS) entry which is preliminary data.</text>
</comment>
<keyword evidence="15" id="KW-1185">Reference proteome</keyword>
<gene>
    <name evidence="14" type="ORF">PMAYCL1PPCAC_23760</name>
</gene>
<dbReference type="GO" id="GO:1990904">
    <property type="term" value="C:ribonucleoprotein complex"/>
    <property type="evidence" value="ECO:0007669"/>
    <property type="project" value="UniProtKB-KW"/>
</dbReference>
<dbReference type="Pfam" id="PF10147">
    <property type="entry name" value="CR6_interact"/>
    <property type="match status" value="1"/>
</dbReference>
<evidence type="ECO:0000256" key="5">
    <source>
        <dbReference type="ARBA" id="ARBA00023054"/>
    </source>
</evidence>
<evidence type="ECO:0000313" key="15">
    <source>
        <dbReference type="Proteomes" id="UP001328107"/>
    </source>
</evidence>
<dbReference type="PANTHER" id="PTHR31761:SF1">
    <property type="entry name" value="LARGE RIBOSOMAL SUBUNIT PROTEIN ML64"/>
    <property type="match status" value="1"/>
</dbReference>
<evidence type="ECO:0000256" key="6">
    <source>
        <dbReference type="ARBA" id="ARBA00023128"/>
    </source>
</evidence>
<accession>A0AAN5I715</accession>
<sequence>LKLFSMRSHQMLGRSVRGFSSLPENVSRLGPYSAARNANVRLSVGWPRAEEVEREKSWGTFTPLSVVKEQSAAIVAEKQKKDRNRLDKIIKNEMNYGAMLKKYENSQMKAEKEKDEKDAVMERRMREIHEYFGYWMDPKDPRFEVMLQQKEAQEKMADKLAKRAELVKKKIAEVM</sequence>
<evidence type="ECO:0000313" key="14">
    <source>
        <dbReference type="EMBL" id="GMR53565.1"/>
    </source>
</evidence>
<dbReference type="Proteomes" id="UP001328107">
    <property type="component" value="Unassembled WGS sequence"/>
</dbReference>
<evidence type="ECO:0000256" key="9">
    <source>
        <dbReference type="ARBA" id="ARBA00023306"/>
    </source>
</evidence>
<keyword evidence="9" id="KW-0131">Cell cycle</keyword>
<evidence type="ECO:0000256" key="10">
    <source>
        <dbReference type="ARBA" id="ARBA00030700"/>
    </source>
</evidence>
<evidence type="ECO:0000256" key="13">
    <source>
        <dbReference type="ARBA" id="ARBA00060144"/>
    </source>
</evidence>
<organism evidence="14 15">
    <name type="scientific">Pristionchus mayeri</name>
    <dbReference type="NCBI Taxonomy" id="1317129"/>
    <lineage>
        <taxon>Eukaryota</taxon>
        <taxon>Metazoa</taxon>
        <taxon>Ecdysozoa</taxon>
        <taxon>Nematoda</taxon>
        <taxon>Chromadorea</taxon>
        <taxon>Rhabditida</taxon>
        <taxon>Rhabditina</taxon>
        <taxon>Diplogasteromorpha</taxon>
        <taxon>Diplogasteroidea</taxon>
        <taxon>Neodiplogasteridae</taxon>
        <taxon>Pristionchus</taxon>
    </lineage>
</organism>
<dbReference type="PANTHER" id="PTHR31761">
    <property type="entry name" value="GROWTH ARREST AND DNA DAMAGE-INDUCIBLE PROTEINS-INTERACTING PROTEIN 1 GADD45GIP1"/>
    <property type="match status" value="1"/>
</dbReference>
<keyword evidence="8" id="KW-0687">Ribonucleoprotein</keyword>
<dbReference type="Gene3D" id="6.10.280.120">
    <property type="entry name" value="Growth arrest and DNA-damage-inducible proteins-interacting protein 1"/>
    <property type="match status" value="1"/>
</dbReference>
<dbReference type="AlphaFoldDB" id="A0AAN5I715"/>
<evidence type="ECO:0000256" key="7">
    <source>
        <dbReference type="ARBA" id="ARBA00023242"/>
    </source>
</evidence>
<keyword evidence="4" id="KW-0689">Ribosomal protein</keyword>
<protein>
    <recommendedName>
        <fullName evidence="11">Large ribosomal subunit protein mL64</fullName>
    </recommendedName>
    <alternativeName>
        <fullName evidence="10">39S ribosomal protein L59, mitochondrial</fullName>
    </alternativeName>
    <alternativeName>
        <fullName evidence="12">Growth arrest and DNA damage-inducible proteins-interacting protein 1</fullName>
    </alternativeName>
</protein>
<comment type="function">
    <text evidence="13">Acts as a negative regulator of G1 to S cell cycle phase progression by inhibiting cyclin-dependent kinases. Inhibitory effects are additive with GADD45 proteins but also occur in the absence of GADD45 proteins. Acts as a repressor of the orphan nuclear receptor NR4A1 by inhibiting AB domain-mediated transcriptional activity. May be involved in the hormone-mediated regulation of NR4A1 transcriptional activity. May play a role in mitochondrial protein synthesis.</text>
</comment>
<dbReference type="GO" id="GO:0005634">
    <property type="term" value="C:nucleus"/>
    <property type="evidence" value="ECO:0007669"/>
    <property type="project" value="UniProtKB-SubCell"/>
</dbReference>
<evidence type="ECO:0000256" key="1">
    <source>
        <dbReference type="ARBA" id="ARBA00004123"/>
    </source>
</evidence>
<evidence type="ECO:0000256" key="4">
    <source>
        <dbReference type="ARBA" id="ARBA00022980"/>
    </source>
</evidence>
<dbReference type="GO" id="GO:0005739">
    <property type="term" value="C:mitochondrion"/>
    <property type="evidence" value="ECO:0007669"/>
    <property type="project" value="UniProtKB-SubCell"/>
</dbReference>
<name>A0AAN5I715_9BILA</name>
<keyword evidence="7" id="KW-0539">Nucleus</keyword>
<comment type="subcellular location">
    <subcellularLocation>
        <location evidence="2">Mitochondrion</location>
    </subcellularLocation>
    <subcellularLocation>
        <location evidence="1">Nucleus</location>
    </subcellularLocation>
</comment>
<feature type="non-terminal residue" evidence="14">
    <location>
        <position position="1"/>
    </location>
</feature>
<comment type="similarity">
    <text evidence="3">Belongs to the mitochondrion-specific ribosomal protein mL64 family.</text>
</comment>
<evidence type="ECO:0000256" key="8">
    <source>
        <dbReference type="ARBA" id="ARBA00023274"/>
    </source>
</evidence>
<evidence type="ECO:0000256" key="12">
    <source>
        <dbReference type="ARBA" id="ARBA00035485"/>
    </source>
</evidence>
<dbReference type="InterPro" id="IPR018472">
    <property type="entry name" value="Ribosomal_mL64"/>
</dbReference>
<dbReference type="InterPro" id="IPR043035">
    <property type="entry name" value="Ribosomal_mL64_sf"/>
</dbReference>